<organism evidence="8 9">
    <name type="scientific">Gambusia affinis</name>
    <name type="common">Western mosquitofish</name>
    <name type="synonym">Heterandria affinis</name>
    <dbReference type="NCBI Taxonomy" id="33528"/>
    <lineage>
        <taxon>Eukaryota</taxon>
        <taxon>Metazoa</taxon>
        <taxon>Chordata</taxon>
        <taxon>Craniata</taxon>
        <taxon>Vertebrata</taxon>
        <taxon>Euteleostomi</taxon>
        <taxon>Actinopterygii</taxon>
        <taxon>Neopterygii</taxon>
        <taxon>Teleostei</taxon>
        <taxon>Neoteleostei</taxon>
        <taxon>Acanthomorphata</taxon>
        <taxon>Ovalentaria</taxon>
        <taxon>Atherinomorphae</taxon>
        <taxon>Cyprinodontiformes</taxon>
        <taxon>Poeciliidae</taxon>
        <taxon>Poeciliinae</taxon>
        <taxon>Gambusia</taxon>
    </lineage>
</organism>
<dbReference type="Pfam" id="PF00112">
    <property type="entry name" value="Peptidase_C1"/>
    <property type="match status" value="1"/>
</dbReference>
<keyword evidence="5" id="KW-0325">Glycoprotein</keyword>
<dbReference type="AlphaFoldDB" id="A0A315UUF2"/>
<dbReference type="Proteomes" id="UP000250572">
    <property type="component" value="Unassembled WGS sequence"/>
</dbReference>
<dbReference type="InterPro" id="IPR036201">
    <property type="entry name" value="Pacifastin_dom_sf"/>
</dbReference>
<dbReference type="SMART" id="SM00645">
    <property type="entry name" value="Pept_C1"/>
    <property type="match status" value="1"/>
</dbReference>
<comment type="caution">
    <text evidence="8">The sequence shown here is derived from an EMBL/GenBank/DDBJ whole genome shotgun (WGS) entry which is preliminary data.</text>
</comment>
<proteinExistence type="inferred from homology"/>
<gene>
    <name evidence="8" type="ORF">CCH79_00008837</name>
</gene>
<dbReference type="EMBL" id="NHOQ01002733">
    <property type="protein sequence ID" value="PWA15061.1"/>
    <property type="molecule type" value="Genomic_DNA"/>
</dbReference>
<dbReference type="InterPro" id="IPR025660">
    <property type="entry name" value="Pept_his_AS"/>
</dbReference>
<evidence type="ECO:0000256" key="2">
    <source>
        <dbReference type="ARBA" id="ARBA00008455"/>
    </source>
</evidence>
<evidence type="ECO:0000256" key="3">
    <source>
        <dbReference type="ARBA" id="ARBA00022525"/>
    </source>
</evidence>
<dbReference type="InterPro" id="IPR038765">
    <property type="entry name" value="Papain-like_cys_pep_sf"/>
</dbReference>
<comment type="subcellular location">
    <subcellularLocation>
        <location evidence="1">Secreted</location>
    </subcellularLocation>
</comment>
<protein>
    <recommendedName>
        <fullName evidence="7">SMB domain-containing protein</fullName>
    </recommendedName>
</protein>
<evidence type="ECO:0000256" key="6">
    <source>
        <dbReference type="SAM" id="MobiDB-lite"/>
    </source>
</evidence>
<dbReference type="FunFam" id="3.90.70.10:FF:000037">
    <property type="entry name" value="Tubulointerstitial nephritis antigen-like 1"/>
    <property type="match status" value="1"/>
</dbReference>
<dbReference type="InterPro" id="IPR013128">
    <property type="entry name" value="Peptidase_C1A"/>
</dbReference>
<feature type="region of interest" description="Disordered" evidence="6">
    <location>
        <begin position="501"/>
        <end position="525"/>
    </location>
</feature>
<evidence type="ECO:0000313" key="8">
    <source>
        <dbReference type="EMBL" id="PWA15061.1"/>
    </source>
</evidence>
<sequence>MSSLGGVLSLSSPAYQTSSLIQICYDCPVHLKSPSSALYPGENGSGAGQTLATRWLQLTRSLSQSCLPHTPLNSLDEERVDGVFILTELSAKTQVLEKAKQKLLPLHPPNNMRQGVLIFLEREALGRKRTERESLLKPAFVSCHYGDIYLLQKVTMITLDKHLNFGFIRPQDVSPKVEVSISTLMMGPIVLTALALLLVAQEGTADRIQNRRTKRELASPLHAGGIRDPYGSYCHRRGGCCPGRDDLCTVPYLDTICYCDLFCNRTISDCCPDFWNRCLGVPPPFIDICERNGNKFYTGQTYKENCNLCTCGSSGRWQCEQNACLIEPDVINAVNRGNYGWKAANYSQLYGLTLDEGIRFRLGTKRPSSTIMNMNEMQMNMDPQNDHLPLYFNSLEKWPGKIHEPLDQGNCAASWAFSTAAVASDRISIQSMGHMTPQLSPQNLISCDTRNQGGCAGGRVDGAWWYLRRRGVVTDDCYPYQPPQQTPAEVGRCMMQSRSVGRGKRQATQRCPNTQNYHNDIYQSTPPYRLSSNEKEIMKEIMDNGPVQAIMEVHEDFFVYKSGIYKHTDVSFAKPPHYRKHGTHSVRILGWGEDRGYNGTPRKYWIAANSWGKNWGENGYFRIVRGENECEIEAFVIGVWGRITMEDMQNHQHRRRHANDGNPLEIKNMIPAAKERLNLSKEEKCEKDMMPAMMPAKHDIPDRIIKALVAFQ</sequence>
<dbReference type="SUPFAM" id="SSF57283">
    <property type="entry name" value="PMP inhibitors"/>
    <property type="match status" value="1"/>
</dbReference>
<dbReference type="PROSITE" id="PS00639">
    <property type="entry name" value="THIOL_PROTEASE_HIS"/>
    <property type="match status" value="1"/>
</dbReference>
<feature type="domain" description="SMB" evidence="7">
    <location>
        <begin position="236"/>
        <end position="284"/>
    </location>
</feature>
<name>A0A315UUF2_GAMAF</name>
<evidence type="ECO:0000256" key="5">
    <source>
        <dbReference type="ARBA" id="ARBA00023180"/>
    </source>
</evidence>
<accession>A0A315UUF2</accession>
<dbReference type="GO" id="GO:0005576">
    <property type="term" value="C:extracellular region"/>
    <property type="evidence" value="ECO:0007669"/>
    <property type="project" value="UniProtKB-SubCell"/>
</dbReference>
<feature type="compositionally biased region" description="Polar residues" evidence="6">
    <location>
        <begin position="508"/>
        <end position="525"/>
    </location>
</feature>
<dbReference type="STRING" id="33528.ENSGAFP00000022765"/>
<dbReference type="InterPro" id="IPR025661">
    <property type="entry name" value="Pept_asp_AS"/>
</dbReference>
<reference evidence="8 9" key="1">
    <citation type="journal article" date="2018" name="G3 (Bethesda)">
        <title>A High-Quality Reference Genome for the Invasive Mosquitofish Gambusia affinis Using a Chicago Library.</title>
        <authorList>
            <person name="Hoffberg S.L."/>
            <person name="Troendle N.J."/>
            <person name="Glenn T.C."/>
            <person name="Mahmud O."/>
            <person name="Louha S."/>
            <person name="Chalopin D."/>
            <person name="Bennetzen J.L."/>
            <person name="Mauricio R."/>
        </authorList>
    </citation>
    <scope>NUCLEOTIDE SEQUENCE [LARGE SCALE GENOMIC DNA]</scope>
    <source>
        <strain evidence="8">NE01/NJP1002.9</strain>
        <tissue evidence="8">Muscle</tissue>
    </source>
</reference>
<keyword evidence="3" id="KW-0964">Secreted</keyword>
<dbReference type="PROSITE" id="PS00640">
    <property type="entry name" value="THIOL_PROTEASE_ASN"/>
    <property type="match status" value="1"/>
</dbReference>
<dbReference type="PROSITE" id="PS00524">
    <property type="entry name" value="SMB_1"/>
    <property type="match status" value="1"/>
</dbReference>
<dbReference type="PROSITE" id="PS50958">
    <property type="entry name" value="SMB_2"/>
    <property type="match status" value="1"/>
</dbReference>
<dbReference type="CDD" id="cd02620">
    <property type="entry name" value="Peptidase_C1A_CathepsinB"/>
    <property type="match status" value="1"/>
</dbReference>
<evidence type="ECO:0000313" key="9">
    <source>
        <dbReference type="Proteomes" id="UP000250572"/>
    </source>
</evidence>
<dbReference type="InterPro" id="IPR001212">
    <property type="entry name" value="Somatomedin_B_dom"/>
</dbReference>
<dbReference type="GO" id="GO:0006508">
    <property type="term" value="P:proteolysis"/>
    <property type="evidence" value="ECO:0007669"/>
    <property type="project" value="InterPro"/>
</dbReference>
<evidence type="ECO:0000256" key="1">
    <source>
        <dbReference type="ARBA" id="ARBA00004613"/>
    </source>
</evidence>
<keyword evidence="9" id="KW-1185">Reference proteome</keyword>
<dbReference type="GO" id="GO:0008234">
    <property type="term" value="F:cysteine-type peptidase activity"/>
    <property type="evidence" value="ECO:0007669"/>
    <property type="project" value="InterPro"/>
</dbReference>
<dbReference type="Gene3D" id="3.90.70.10">
    <property type="entry name" value="Cysteine proteinases"/>
    <property type="match status" value="1"/>
</dbReference>
<evidence type="ECO:0000256" key="4">
    <source>
        <dbReference type="ARBA" id="ARBA00023157"/>
    </source>
</evidence>
<keyword evidence="4" id="KW-1015">Disulfide bond</keyword>
<dbReference type="InterPro" id="IPR000668">
    <property type="entry name" value="Peptidase_C1A_C"/>
</dbReference>
<dbReference type="PANTHER" id="PTHR12411">
    <property type="entry name" value="CYSTEINE PROTEASE FAMILY C1-RELATED"/>
    <property type="match status" value="1"/>
</dbReference>
<dbReference type="GO" id="GO:0030414">
    <property type="term" value="F:peptidase inhibitor activity"/>
    <property type="evidence" value="ECO:0007669"/>
    <property type="project" value="InterPro"/>
</dbReference>
<dbReference type="SUPFAM" id="SSF54001">
    <property type="entry name" value="Cysteine proteinases"/>
    <property type="match status" value="1"/>
</dbReference>
<evidence type="ECO:0000259" key="7">
    <source>
        <dbReference type="PROSITE" id="PS50958"/>
    </source>
</evidence>
<comment type="similarity">
    <text evidence="2">Belongs to the peptidase C1 family.</text>
</comment>